<protein>
    <submittedName>
        <fullName evidence="3">Dipeptidyl aminopeptidase/acylaminoacyl peptidase</fullName>
    </submittedName>
</protein>
<dbReference type="Gene3D" id="2.120.10.30">
    <property type="entry name" value="TolB, C-terminal domain"/>
    <property type="match status" value="1"/>
</dbReference>
<dbReference type="InterPro" id="IPR011042">
    <property type="entry name" value="6-blade_b-propeller_TolB-like"/>
</dbReference>
<feature type="domain" description="Peptidase S9 prolyl oligopeptidase catalytic" evidence="2">
    <location>
        <begin position="399"/>
        <end position="612"/>
    </location>
</feature>
<dbReference type="GO" id="GO:0004177">
    <property type="term" value="F:aminopeptidase activity"/>
    <property type="evidence" value="ECO:0007669"/>
    <property type="project" value="UniProtKB-KW"/>
</dbReference>
<dbReference type="EMBL" id="FOSK01000003">
    <property type="protein sequence ID" value="SFK23597.1"/>
    <property type="molecule type" value="Genomic_DNA"/>
</dbReference>
<evidence type="ECO:0000259" key="2">
    <source>
        <dbReference type="Pfam" id="PF00326"/>
    </source>
</evidence>
<evidence type="ECO:0000313" key="4">
    <source>
        <dbReference type="Proteomes" id="UP000199598"/>
    </source>
</evidence>
<accession>A0A1I3XVA4</accession>
<dbReference type="RefSeq" id="WP_093518169.1">
    <property type="nucleotide sequence ID" value="NZ_FOSK01000003.1"/>
</dbReference>
<dbReference type="PANTHER" id="PTHR42776:SF27">
    <property type="entry name" value="DIPEPTIDYL PEPTIDASE FAMILY MEMBER 6"/>
    <property type="match status" value="1"/>
</dbReference>
<dbReference type="Proteomes" id="UP000199598">
    <property type="component" value="Unassembled WGS sequence"/>
</dbReference>
<keyword evidence="3" id="KW-0031">Aminopeptidase</keyword>
<evidence type="ECO:0000256" key="1">
    <source>
        <dbReference type="ARBA" id="ARBA00022801"/>
    </source>
</evidence>
<name>A0A1I3XVA4_9HYPH</name>
<reference evidence="3 4" key="1">
    <citation type="submission" date="2016-10" db="EMBL/GenBank/DDBJ databases">
        <authorList>
            <person name="Varghese N."/>
            <person name="Submissions S."/>
        </authorList>
    </citation>
    <scope>NUCLEOTIDE SEQUENCE [LARGE SCALE GENOMIC DNA]</scope>
    <source>
        <strain evidence="3 4">DSM 16392</strain>
    </source>
</reference>
<keyword evidence="3" id="KW-0645">Protease</keyword>
<dbReference type="SUPFAM" id="SSF82171">
    <property type="entry name" value="DPP6 N-terminal domain-like"/>
    <property type="match status" value="1"/>
</dbReference>
<organism evidence="3 4">
    <name type="scientific">Pseudovibrio ascidiaceicola</name>
    <dbReference type="NCBI Taxonomy" id="285279"/>
    <lineage>
        <taxon>Bacteria</taxon>
        <taxon>Pseudomonadati</taxon>
        <taxon>Pseudomonadota</taxon>
        <taxon>Alphaproteobacteria</taxon>
        <taxon>Hyphomicrobiales</taxon>
        <taxon>Stappiaceae</taxon>
        <taxon>Pseudovibrio</taxon>
    </lineage>
</organism>
<dbReference type="SUPFAM" id="SSF53474">
    <property type="entry name" value="alpha/beta-Hydrolases"/>
    <property type="match status" value="1"/>
</dbReference>
<dbReference type="Gene3D" id="3.40.50.1820">
    <property type="entry name" value="alpha/beta hydrolase"/>
    <property type="match status" value="1"/>
</dbReference>
<keyword evidence="1" id="KW-0378">Hydrolase</keyword>
<dbReference type="InterPro" id="IPR001375">
    <property type="entry name" value="Peptidase_S9_cat"/>
</dbReference>
<keyword evidence="4" id="KW-1185">Reference proteome</keyword>
<dbReference type="Pfam" id="PF00326">
    <property type="entry name" value="Peptidase_S9"/>
    <property type="match status" value="1"/>
</dbReference>
<dbReference type="PANTHER" id="PTHR42776">
    <property type="entry name" value="SERINE PEPTIDASE S9 FAMILY MEMBER"/>
    <property type="match status" value="1"/>
</dbReference>
<sequence length="638" mass="71843">MQLKERTRLIPRKTFFDPVERALVAISPCSHWIAFLAPINGVYNLWLASTEDPQSARPLTNFEDRHIGFTIHWTYDSRHILISQDKVGDETFCILSVPIDGTDPRYLTPTYGVRAYLQEISRKHPGEVLIAHNERSAKYFDLYKVSLETGHSELIEQNDQFSGFMTDSDFNVRLARRYTDNGEIELLHRPDSKEWQRYTLIPFEDSLTTKPIEFSEDGQILFWIDSRERDKAAAVAEDFQTRSSTVLAEDPQADISDLLLHPHTHHPIAATATFARSNWTAIDPQFESVLASFKKQFSGDIEVNSLSEDAEKLILTHVQDSVPLEFYCYDRSAEKSTFLFSCQPELAKRPLTSMSPIEIKARDGLNLVCYLSQPTNAEKPCPMVLLVHGGPWWRDFWGLSPTHQWLANRGYAVLSVNFRGSTGFGKEFVNASNKEWGGKMQTDLLDAVDWAIEDGIADPDRVAIMGGSYGGFAALTGVTQTPKKFACGIDLVGISNLISFLDTVPEYWKPWRSVHKVRLGDYTTEEGRAFLKERSPLTHVGKIEKPLLIVQGGKDVRVKPSESEQIVSAMQDQGIPVTYGLFPDEGHGIQKMHNRRAYHAMVELFLAKHLGGHSEPVGTDLEGSSLQLLAGRDLIDGL</sequence>
<evidence type="ECO:0000313" key="3">
    <source>
        <dbReference type="EMBL" id="SFK23597.1"/>
    </source>
</evidence>
<dbReference type="InterPro" id="IPR029058">
    <property type="entry name" value="AB_hydrolase_fold"/>
</dbReference>
<comment type="caution">
    <text evidence="3">The sequence shown here is derived from an EMBL/GenBank/DDBJ whole genome shotgun (WGS) entry which is preliminary data.</text>
</comment>
<gene>
    <name evidence="3" type="ORF">SAMN04488518_103181</name>
</gene>
<proteinExistence type="predicted"/>